<dbReference type="EMBL" id="JWZT01005048">
    <property type="protein sequence ID" value="KII62239.1"/>
    <property type="molecule type" value="Genomic_DNA"/>
</dbReference>
<gene>
    <name evidence="1" type="ORF">RF11_06876</name>
</gene>
<accession>A0A0C2MD60</accession>
<evidence type="ECO:0000313" key="1">
    <source>
        <dbReference type="EMBL" id="KII62239.1"/>
    </source>
</evidence>
<organism evidence="1 2">
    <name type="scientific">Thelohanellus kitauei</name>
    <name type="common">Myxosporean</name>
    <dbReference type="NCBI Taxonomy" id="669202"/>
    <lineage>
        <taxon>Eukaryota</taxon>
        <taxon>Metazoa</taxon>
        <taxon>Cnidaria</taxon>
        <taxon>Myxozoa</taxon>
        <taxon>Myxosporea</taxon>
        <taxon>Bivalvulida</taxon>
        <taxon>Platysporina</taxon>
        <taxon>Myxobolidae</taxon>
        <taxon>Thelohanellus</taxon>
    </lineage>
</organism>
<proteinExistence type="predicted"/>
<reference evidence="1 2" key="1">
    <citation type="journal article" date="2014" name="Genome Biol. Evol.">
        <title>The genome of the myxosporean Thelohanellus kitauei shows adaptations to nutrient acquisition within its fish host.</title>
        <authorList>
            <person name="Yang Y."/>
            <person name="Xiong J."/>
            <person name="Zhou Z."/>
            <person name="Huo F."/>
            <person name="Miao W."/>
            <person name="Ran C."/>
            <person name="Liu Y."/>
            <person name="Zhang J."/>
            <person name="Feng J."/>
            <person name="Wang M."/>
            <person name="Wang M."/>
            <person name="Wang L."/>
            <person name="Yao B."/>
        </authorList>
    </citation>
    <scope>NUCLEOTIDE SEQUENCE [LARGE SCALE GENOMIC DNA]</scope>
    <source>
        <strain evidence="1">Wuqing</strain>
    </source>
</reference>
<dbReference type="AlphaFoldDB" id="A0A0C2MD60"/>
<protein>
    <submittedName>
        <fullName evidence="1">Uncharacterized protein</fullName>
    </submittedName>
</protein>
<dbReference type="Proteomes" id="UP000031668">
    <property type="component" value="Unassembled WGS sequence"/>
</dbReference>
<keyword evidence="2" id="KW-1185">Reference proteome</keyword>
<comment type="caution">
    <text evidence="1">The sequence shown here is derived from an EMBL/GenBank/DDBJ whole genome shotgun (WGS) entry which is preliminary data.</text>
</comment>
<evidence type="ECO:0000313" key="2">
    <source>
        <dbReference type="Proteomes" id="UP000031668"/>
    </source>
</evidence>
<name>A0A0C2MD60_THEKT</name>
<sequence length="191" mass="21689">MLSQDNLQSRDHTVNIQAAFKSETHTHASNMADAFARFVVNTMVSSAGNGHEITRIIIRDAIQGCSQNSLATLLSTRNHKLNPTPQILLQRHGFNIPYEYSKLTPGLRYLQYVSAADDDDFILASNNNLDVLSRQRHLLADAPFQCTTKVFYPFFRNQHTYQRMLLHFSKLSLFIPESILTDFECALIDAV</sequence>